<dbReference type="InterPro" id="IPR023214">
    <property type="entry name" value="HAD_sf"/>
</dbReference>
<dbReference type="InterPro" id="IPR036412">
    <property type="entry name" value="HAD-like_sf"/>
</dbReference>
<evidence type="ECO:0000256" key="7">
    <source>
        <dbReference type="ARBA" id="ARBA00023136"/>
    </source>
</evidence>
<dbReference type="Gene3D" id="3.40.50.1000">
    <property type="entry name" value="HAD superfamily/HAD-like"/>
    <property type="match status" value="1"/>
</dbReference>
<comment type="subcellular location">
    <subcellularLocation>
        <location evidence="1">Cell membrane</location>
        <topology evidence="1">Multi-pass membrane protein</topology>
    </subcellularLocation>
</comment>
<evidence type="ECO:0000256" key="1">
    <source>
        <dbReference type="ARBA" id="ARBA00004651"/>
    </source>
</evidence>
<keyword evidence="8" id="KW-0067">ATP-binding</keyword>
<dbReference type="InterPro" id="IPR027256">
    <property type="entry name" value="P-typ_ATPase_IB"/>
</dbReference>
<dbReference type="InterPro" id="IPR051014">
    <property type="entry name" value="Cation_Transport_ATPase_IB"/>
</dbReference>
<evidence type="ECO:0000313" key="11">
    <source>
        <dbReference type="EMBL" id="MDV7136594.1"/>
    </source>
</evidence>
<dbReference type="SFLD" id="SFLDG00002">
    <property type="entry name" value="C1.7:_P-type_atpase_like"/>
    <property type="match status" value="1"/>
</dbReference>
<dbReference type="Gene3D" id="1.20.120.520">
    <property type="entry name" value="nmb1532 protein domain like"/>
    <property type="match status" value="1"/>
</dbReference>
<feature type="transmembrane region" description="Helical" evidence="8">
    <location>
        <begin position="267"/>
        <end position="288"/>
    </location>
</feature>
<dbReference type="PANTHER" id="PTHR48085">
    <property type="entry name" value="CADMIUM/ZINC-TRANSPORTING ATPASE HMA2-RELATED"/>
    <property type="match status" value="1"/>
</dbReference>
<dbReference type="InterPro" id="IPR044492">
    <property type="entry name" value="P_typ_ATPase_HD_dom"/>
</dbReference>
<keyword evidence="7 8" id="KW-0472">Membrane</keyword>
<dbReference type="PROSITE" id="PS00154">
    <property type="entry name" value="ATPASE_E1_E2"/>
    <property type="match status" value="1"/>
</dbReference>
<dbReference type="PRINTS" id="PR00119">
    <property type="entry name" value="CATATPASE"/>
</dbReference>
<feature type="transmembrane region" description="Helical" evidence="8">
    <location>
        <begin position="242"/>
        <end position="261"/>
    </location>
</feature>
<dbReference type="InterPro" id="IPR059000">
    <property type="entry name" value="ATPase_P-type_domA"/>
</dbReference>
<sequence length="789" mass="82293">MTRKGAAQAQEGRHLWSIEWWLLAATVAALATGGIGWLSGASWFADVCWSLGTVAALIPALWWVIAGLRKGRLGVDIIAVLSLAGTVIVGEYLAGVLIGVMLATGRVLDAAASQRASRDLHALLDRAPRTARRRTQTAIEVVPVEDIAVGDVLSVGPGEMVPVDGRVASGGVILDESALTGESVPVTVVNGQAVRSGVVNAGDAFELLAGATAAESTYAGIVRLAGEAAAERAPVVRLADRLAAVFLPITILVAGVAGIAAGSLTRAVAVLVVATPCPLLLAAPIAIVSGLSRSSRYGVVIRDGAALENLGHATTLILDKTGTLTTGRPGGIDVTAAPGGNADEVLRLAASADQISPHVIAEAIVREAVARSLELAVPQAVAEEAGSGVTAVVESRRVSVGMLDVTSGGPPWADAVVQRAEFDGSVIAWVTVDGVLTGAITLVDEVRRDAPRTLRRLRSAGLNRVLMVTGDRSRPAREIGAILGLDEVYAEQSPADKVARVRTERDRAVTVMVGDGVNDAPALAAATIGVAMGARGSTASSEAADIVLTTDRLDRLADAMDIARRSRQIAIQSAAVGMGLSLVAMVVAAFGWLAPAPGALLQEAIDVAVIVNALRALGGHRNRSRQISASTNTMLQHFSSEHDDMRDRLSALAVTAQLVTAGDSDAALPALREVDHFLSTRVLPHEREEERQLYPALAEPLGSEEATATMSRMHAEIDRLSRRIHAHLERAEIGGAIAAEQRDDLVATLYGLHELLRLHFVQEEQNYFTLATTTDDPSTTAASPVRDRG</sequence>
<dbReference type="Gene3D" id="3.40.1110.10">
    <property type="entry name" value="Calcium-transporting ATPase, cytoplasmic domain N"/>
    <property type="match status" value="1"/>
</dbReference>
<dbReference type="SFLD" id="SFLDS00003">
    <property type="entry name" value="Haloacid_Dehalogenase"/>
    <property type="match status" value="1"/>
</dbReference>
<evidence type="ECO:0000256" key="8">
    <source>
        <dbReference type="RuleBase" id="RU362081"/>
    </source>
</evidence>
<dbReference type="NCBIfam" id="TIGR01525">
    <property type="entry name" value="ATPase-IB_hvy"/>
    <property type="match status" value="1"/>
</dbReference>
<dbReference type="InterPro" id="IPR012312">
    <property type="entry name" value="Hemerythrin-like"/>
</dbReference>
<dbReference type="CDD" id="cd12108">
    <property type="entry name" value="Hr-like"/>
    <property type="match status" value="1"/>
</dbReference>
<dbReference type="Pfam" id="PF00702">
    <property type="entry name" value="Hydrolase"/>
    <property type="match status" value="1"/>
</dbReference>
<dbReference type="SUPFAM" id="SSF81665">
    <property type="entry name" value="Calcium ATPase, transmembrane domain M"/>
    <property type="match status" value="1"/>
</dbReference>
<dbReference type="InterPro" id="IPR023299">
    <property type="entry name" value="ATPase_P-typ_cyto_dom_N"/>
</dbReference>
<evidence type="ECO:0000256" key="3">
    <source>
        <dbReference type="ARBA" id="ARBA00022692"/>
    </source>
</evidence>
<dbReference type="Pfam" id="PF01814">
    <property type="entry name" value="Hemerythrin"/>
    <property type="match status" value="1"/>
</dbReference>
<dbReference type="InterPro" id="IPR023298">
    <property type="entry name" value="ATPase_P-typ_TM_dom_sf"/>
</dbReference>
<evidence type="ECO:0000256" key="6">
    <source>
        <dbReference type="ARBA" id="ARBA00022989"/>
    </source>
</evidence>
<accession>A0ABU4EZB7</accession>
<keyword evidence="4 8" id="KW-0479">Metal-binding</keyword>
<dbReference type="EMBL" id="JAWLUM010000004">
    <property type="protein sequence ID" value="MDV7136594.1"/>
    <property type="molecule type" value="Genomic_DNA"/>
</dbReference>
<feature type="domain" description="Hemerythrin-like" evidence="10">
    <location>
        <begin position="634"/>
        <end position="771"/>
    </location>
</feature>
<protein>
    <submittedName>
        <fullName evidence="11">Heavy metal translocating P-type ATPase</fullName>
    </submittedName>
</protein>
<dbReference type="PANTHER" id="PTHR48085:SF5">
    <property type="entry name" value="CADMIUM_ZINC-TRANSPORTING ATPASE HMA4-RELATED"/>
    <property type="match status" value="1"/>
</dbReference>
<feature type="domain" description="P-type ATPase A" evidence="9">
    <location>
        <begin position="127"/>
        <end position="224"/>
    </location>
</feature>
<feature type="transmembrane region" description="Helical" evidence="8">
    <location>
        <begin position="569"/>
        <end position="593"/>
    </location>
</feature>
<keyword evidence="8" id="KW-0547">Nucleotide-binding</keyword>
<keyword evidence="6 8" id="KW-1133">Transmembrane helix</keyword>
<dbReference type="InterPro" id="IPR001757">
    <property type="entry name" value="P_typ_ATPase"/>
</dbReference>
<feature type="transmembrane region" description="Helical" evidence="8">
    <location>
        <begin position="77"/>
        <end position="103"/>
    </location>
</feature>
<feature type="transmembrane region" description="Helical" evidence="8">
    <location>
        <begin position="47"/>
        <end position="65"/>
    </location>
</feature>
<dbReference type="InterPro" id="IPR008250">
    <property type="entry name" value="ATPase_P-typ_transduc_dom_A_sf"/>
</dbReference>
<keyword evidence="3 8" id="KW-0812">Transmembrane</keyword>
<reference evidence="11 12" key="1">
    <citation type="submission" date="2023-10" db="EMBL/GenBank/DDBJ databases">
        <title>Development of a sustainable strategy for remediation of hydrocarbon-contaminated territories based on the waste exchange concept.</title>
        <authorList>
            <person name="Krivoruchko A."/>
        </authorList>
    </citation>
    <scope>NUCLEOTIDE SEQUENCE [LARGE SCALE GENOMIC DNA]</scope>
    <source>
        <strain evidence="11 12">IEGM 1236</strain>
    </source>
</reference>
<dbReference type="InterPro" id="IPR018303">
    <property type="entry name" value="ATPase_P-typ_P_site"/>
</dbReference>
<evidence type="ECO:0000256" key="4">
    <source>
        <dbReference type="ARBA" id="ARBA00022723"/>
    </source>
</evidence>
<evidence type="ECO:0000259" key="10">
    <source>
        <dbReference type="Pfam" id="PF01814"/>
    </source>
</evidence>
<dbReference type="RefSeq" id="WP_317714578.1">
    <property type="nucleotide sequence ID" value="NZ_JAHVCV010000005.1"/>
</dbReference>
<keyword evidence="5" id="KW-1278">Translocase</keyword>
<dbReference type="Gene3D" id="2.70.150.10">
    <property type="entry name" value="Calcium-transporting ATPase, cytoplasmic transduction domain A"/>
    <property type="match status" value="1"/>
</dbReference>
<organism evidence="11 12">
    <name type="scientific">Williamsia marianensis</name>
    <dbReference type="NCBI Taxonomy" id="85044"/>
    <lineage>
        <taxon>Bacteria</taxon>
        <taxon>Bacillati</taxon>
        <taxon>Actinomycetota</taxon>
        <taxon>Actinomycetes</taxon>
        <taxon>Mycobacteriales</taxon>
        <taxon>Nocardiaceae</taxon>
        <taxon>Williamsia</taxon>
    </lineage>
</organism>
<keyword evidence="8" id="KW-1003">Cell membrane</keyword>
<evidence type="ECO:0000259" key="9">
    <source>
        <dbReference type="Pfam" id="PF00122"/>
    </source>
</evidence>
<dbReference type="NCBIfam" id="TIGR01494">
    <property type="entry name" value="ATPase_P-type"/>
    <property type="match status" value="1"/>
</dbReference>
<comment type="caution">
    <text evidence="11">The sequence shown here is derived from an EMBL/GenBank/DDBJ whole genome shotgun (WGS) entry which is preliminary data.</text>
</comment>
<keyword evidence="12" id="KW-1185">Reference proteome</keyword>
<dbReference type="SUPFAM" id="SSF56784">
    <property type="entry name" value="HAD-like"/>
    <property type="match status" value="1"/>
</dbReference>
<dbReference type="SFLD" id="SFLDF00027">
    <property type="entry name" value="p-type_atpase"/>
    <property type="match status" value="1"/>
</dbReference>
<evidence type="ECO:0000256" key="5">
    <source>
        <dbReference type="ARBA" id="ARBA00022967"/>
    </source>
</evidence>
<dbReference type="Proteomes" id="UP001185792">
    <property type="component" value="Unassembled WGS sequence"/>
</dbReference>
<proteinExistence type="inferred from homology"/>
<comment type="similarity">
    <text evidence="2 8">Belongs to the cation transport ATPase (P-type) (TC 3.A.3) family. Type IB subfamily.</text>
</comment>
<feature type="transmembrane region" description="Helical" evidence="8">
    <location>
        <begin position="20"/>
        <end position="40"/>
    </location>
</feature>
<name>A0ABU4EZB7_WILMA</name>
<dbReference type="Pfam" id="PF00122">
    <property type="entry name" value="E1-E2_ATPase"/>
    <property type="match status" value="1"/>
</dbReference>
<dbReference type="SUPFAM" id="SSF81653">
    <property type="entry name" value="Calcium ATPase, transduction domain A"/>
    <property type="match status" value="1"/>
</dbReference>
<gene>
    <name evidence="11" type="ORF">R4198_23110</name>
</gene>
<evidence type="ECO:0000256" key="2">
    <source>
        <dbReference type="ARBA" id="ARBA00006024"/>
    </source>
</evidence>
<evidence type="ECO:0000313" key="12">
    <source>
        <dbReference type="Proteomes" id="UP001185792"/>
    </source>
</evidence>